<keyword evidence="2" id="KW-1185">Reference proteome</keyword>
<dbReference type="EMBL" id="FN650140">
    <property type="protein sequence ID" value="CBJ13528.1"/>
    <property type="molecule type" value="Genomic_DNA"/>
</dbReference>
<organism evidence="1 2">
    <name type="scientific">Legionella longbeachae serogroup 1 (strain NSW150)</name>
    <dbReference type="NCBI Taxonomy" id="661367"/>
    <lineage>
        <taxon>Bacteria</taxon>
        <taxon>Pseudomonadati</taxon>
        <taxon>Pseudomonadota</taxon>
        <taxon>Gammaproteobacteria</taxon>
        <taxon>Legionellales</taxon>
        <taxon>Legionellaceae</taxon>
        <taxon>Legionella</taxon>
    </lineage>
</organism>
<name>D3HM42_LEGLN</name>
<dbReference type="Proteomes" id="UP000001060">
    <property type="component" value="Chromosome"/>
</dbReference>
<dbReference type="AlphaFoldDB" id="D3HM42"/>
<protein>
    <recommendedName>
        <fullName evidence="3">Substrate of the Dot/Icm secretion system</fullName>
    </recommendedName>
</protein>
<dbReference type="eggNOG" id="ENOG5031EKJ">
    <property type="taxonomic scope" value="Bacteria"/>
</dbReference>
<gene>
    <name evidence="1" type="ordered locus">LLO_3077</name>
</gene>
<proteinExistence type="predicted"/>
<evidence type="ECO:0000313" key="2">
    <source>
        <dbReference type="Proteomes" id="UP000001060"/>
    </source>
</evidence>
<evidence type="ECO:0008006" key="3">
    <source>
        <dbReference type="Google" id="ProtNLM"/>
    </source>
</evidence>
<evidence type="ECO:0000313" key="1">
    <source>
        <dbReference type="EMBL" id="CBJ13528.1"/>
    </source>
</evidence>
<dbReference type="HOGENOM" id="CLU_893687_0_0_6"/>
<sequence>MLFESRNQERGDALQIVSSALSKNDAEQVAQHIKMFLPFAAIDVVASRNMINQFRAIIFNPIKVFEAYLKNEDKIRIFFQTLYNKNTNSQLQLECRTLLNHIGNKELRIVSPALSEHDAQQIVTHLKKLLPASAIVRIVNSLKAPGQCRAVIINSEEVFGVYVKQMVDMLNLFHPIPSDPQRFGMTHFWNNPCSTVIGYKTNIASLYQSDKLDPKIRLQALDVIQKFNTDLEKLYPGFEIRMEHHKHGDAYLIENFSYENYVSLQKQLKLKDLGILFFSKNQDKYKKTKAELTEDLQEDIEFMDKSRKVYY</sequence>
<reference evidence="1 2" key="1">
    <citation type="journal article" date="2010" name="PLoS Genet.">
        <title>Analysis of the Legionella longbeachae genome and transcriptome uncovers unique strategies to cause Legionnaires' disease.</title>
        <authorList>
            <person name="Cazalet C."/>
            <person name="Gomez-Valero L."/>
            <person name="Rusniok C."/>
            <person name="Lomma M."/>
            <person name="Dervins-Ravault D."/>
            <person name="Newton H."/>
            <person name="Sansom F."/>
            <person name="Jarraud S."/>
            <person name="Zidane N."/>
            <person name="Ma L."/>
            <person name="Bouchier C."/>
            <person name="Etienne J."/>
            <person name="Hartland E."/>
            <person name="Buchrieser C."/>
        </authorList>
    </citation>
    <scope>NUCLEOTIDE SEQUENCE [LARGE SCALE GENOMIC DNA]</scope>
    <source>
        <strain evidence="1 2">NSW150</strain>
    </source>
</reference>
<accession>D3HM42</accession>
<dbReference type="KEGG" id="llo:LLO_3077"/>